<proteinExistence type="predicted"/>
<feature type="compositionally biased region" description="Pro residues" evidence="1">
    <location>
        <begin position="73"/>
        <end position="88"/>
    </location>
</feature>
<comment type="caution">
    <text evidence="2">The sequence shown here is derived from an EMBL/GenBank/DDBJ whole genome shotgun (WGS) entry which is preliminary data.</text>
</comment>
<accession>A0A5B7EUN3</accession>
<organism evidence="2 3">
    <name type="scientific">Portunus trituberculatus</name>
    <name type="common">Swimming crab</name>
    <name type="synonym">Neptunus trituberculatus</name>
    <dbReference type="NCBI Taxonomy" id="210409"/>
    <lineage>
        <taxon>Eukaryota</taxon>
        <taxon>Metazoa</taxon>
        <taxon>Ecdysozoa</taxon>
        <taxon>Arthropoda</taxon>
        <taxon>Crustacea</taxon>
        <taxon>Multicrustacea</taxon>
        <taxon>Malacostraca</taxon>
        <taxon>Eumalacostraca</taxon>
        <taxon>Eucarida</taxon>
        <taxon>Decapoda</taxon>
        <taxon>Pleocyemata</taxon>
        <taxon>Brachyura</taxon>
        <taxon>Eubrachyura</taxon>
        <taxon>Portunoidea</taxon>
        <taxon>Portunidae</taxon>
        <taxon>Portuninae</taxon>
        <taxon>Portunus</taxon>
    </lineage>
</organism>
<dbReference type="EMBL" id="VSRR010004130">
    <property type="protein sequence ID" value="MPC38650.1"/>
    <property type="molecule type" value="Genomic_DNA"/>
</dbReference>
<evidence type="ECO:0000313" key="3">
    <source>
        <dbReference type="Proteomes" id="UP000324222"/>
    </source>
</evidence>
<reference evidence="2 3" key="1">
    <citation type="submission" date="2019-05" db="EMBL/GenBank/DDBJ databases">
        <title>Another draft genome of Portunus trituberculatus and its Hox gene families provides insights of decapod evolution.</title>
        <authorList>
            <person name="Jeong J.-H."/>
            <person name="Song I."/>
            <person name="Kim S."/>
            <person name="Choi T."/>
            <person name="Kim D."/>
            <person name="Ryu S."/>
            <person name="Kim W."/>
        </authorList>
    </citation>
    <scope>NUCLEOTIDE SEQUENCE [LARGE SCALE GENOMIC DNA]</scope>
    <source>
        <tissue evidence="2">Muscle</tissue>
    </source>
</reference>
<protein>
    <submittedName>
        <fullName evidence="2">Uncharacterized protein</fullName>
    </submittedName>
</protein>
<gene>
    <name evidence="2" type="ORF">E2C01_032162</name>
</gene>
<evidence type="ECO:0000313" key="2">
    <source>
        <dbReference type="EMBL" id="MPC38650.1"/>
    </source>
</evidence>
<evidence type="ECO:0000256" key="1">
    <source>
        <dbReference type="SAM" id="MobiDB-lite"/>
    </source>
</evidence>
<keyword evidence="3" id="KW-1185">Reference proteome</keyword>
<name>A0A5B7EUN3_PORTR</name>
<dbReference type="Proteomes" id="UP000324222">
    <property type="component" value="Unassembled WGS sequence"/>
</dbReference>
<dbReference type="AlphaFoldDB" id="A0A5B7EUN3"/>
<sequence>MHFSFIGEGCISTARKELLCGGWVMHDDRAQIDGLPTTSSAGTIVMFTTRCWSVIRLSRPLNPPFLPLQARGAPPPRGTPWTPPRFCR</sequence>
<feature type="region of interest" description="Disordered" evidence="1">
    <location>
        <begin position="67"/>
        <end position="88"/>
    </location>
</feature>